<feature type="domain" description="Transcriptional regulator LacI/GalR-like sensor" evidence="5">
    <location>
        <begin position="183"/>
        <end position="345"/>
    </location>
</feature>
<dbReference type="Pfam" id="PF13377">
    <property type="entry name" value="Peripla_BP_3"/>
    <property type="match status" value="1"/>
</dbReference>
<keyword evidence="1" id="KW-0678">Repressor</keyword>
<keyword evidence="7" id="KW-1185">Reference proteome</keyword>
<comment type="caution">
    <text evidence="6">The sequence shown here is derived from an EMBL/GenBank/DDBJ whole genome shotgun (WGS) entry which is preliminary data.</text>
</comment>
<sequence>MSRKITTSDISLALGLSRNTVSKALNGHPSITVETRKRVVDHAIAMGYKKVKLSVGGGTAAAESAGKARSIAYITKSQINHGTGFWLNVLSGVEQMISHSGYEMKLSFIKNEDIEALELPALLASDIAGFIVAGSFDKPYTEKLMALPHPKAFINIHPDTRLSDLRADVVFMENEDSIYQITRHLMNLGHTEIGFIGEIHSCRSFMERWFGFQRAHFDGNLPIQPSFCITVPNAESYQNYEGIARSMKDLPKLPTAFVCANDKIALHVIKYLKEIGKAVPRDIAVTGFDQISEAEFLGFTLTTVALDEYQLGQRATEQLLTRMSKPDRAFETVRLATKVVLGESSSSR</sequence>
<keyword evidence="2" id="KW-0805">Transcription regulation</keyword>
<dbReference type="CDD" id="cd01392">
    <property type="entry name" value="HTH_LacI"/>
    <property type="match status" value="1"/>
</dbReference>
<evidence type="ECO:0000256" key="3">
    <source>
        <dbReference type="ARBA" id="ARBA00023125"/>
    </source>
</evidence>
<evidence type="ECO:0000259" key="5">
    <source>
        <dbReference type="Pfam" id="PF13377"/>
    </source>
</evidence>
<organism evidence="6 7">
    <name type="scientific">Paenibacillus lignilyticus</name>
    <dbReference type="NCBI Taxonomy" id="1172615"/>
    <lineage>
        <taxon>Bacteria</taxon>
        <taxon>Bacillati</taxon>
        <taxon>Bacillota</taxon>
        <taxon>Bacilli</taxon>
        <taxon>Bacillales</taxon>
        <taxon>Paenibacillaceae</taxon>
        <taxon>Paenibacillus</taxon>
    </lineage>
</organism>
<evidence type="ECO:0000256" key="2">
    <source>
        <dbReference type="ARBA" id="ARBA00023015"/>
    </source>
</evidence>
<accession>A0ABS5CIE6</accession>
<name>A0ABS5CIE6_9BACL</name>
<dbReference type="InterPro" id="IPR010982">
    <property type="entry name" value="Lambda_DNA-bd_dom_sf"/>
</dbReference>
<evidence type="ECO:0000313" key="6">
    <source>
        <dbReference type="EMBL" id="MBP3965591.1"/>
    </source>
</evidence>
<dbReference type="Gene3D" id="1.10.260.40">
    <property type="entry name" value="lambda repressor-like DNA-binding domains"/>
    <property type="match status" value="1"/>
</dbReference>
<dbReference type="SUPFAM" id="SSF47413">
    <property type="entry name" value="lambda repressor-like DNA-binding domains"/>
    <property type="match status" value="1"/>
</dbReference>
<evidence type="ECO:0000256" key="4">
    <source>
        <dbReference type="ARBA" id="ARBA00023163"/>
    </source>
</evidence>
<dbReference type="Proteomes" id="UP000673394">
    <property type="component" value="Unassembled WGS sequence"/>
</dbReference>
<dbReference type="CDD" id="cd19974">
    <property type="entry name" value="PBP1_LacI-like"/>
    <property type="match status" value="1"/>
</dbReference>
<proteinExistence type="predicted"/>
<dbReference type="InterPro" id="IPR000843">
    <property type="entry name" value="HTH_LacI"/>
</dbReference>
<dbReference type="InterPro" id="IPR028082">
    <property type="entry name" value="Peripla_BP_I"/>
</dbReference>
<dbReference type="PANTHER" id="PTHR30146">
    <property type="entry name" value="LACI-RELATED TRANSCRIPTIONAL REPRESSOR"/>
    <property type="match status" value="1"/>
</dbReference>
<protein>
    <submittedName>
        <fullName evidence="6">LacI family DNA-binding transcriptional regulator</fullName>
    </submittedName>
</protein>
<dbReference type="PANTHER" id="PTHR30146:SF148">
    <property type="entry name" value="HTH-TYPE TRANSCRIPTIONAL REPRESSOR PURR-RELATED"/>
    <property type="match status" value="1"/>
</dbReference>
<reference evidence="6 7" key="1">
    <citation type="submission" date="2021-04" db="EMBL/GenBank/DDBJ databases">
        <title>Paenibacillus sp. DLE-14 whole genome sequence.</title>
        <authorList>
            <person name="Ham Y.J."/>
        </authorList>
    </citation>
    <scope>NUCLEOTIDE SEQUENCE [LARGE SCALE GENOMIC DNA]</scope>
    <source>
        <strain evidence="6 7">DLE-14</strain>
    </source>
</reference>
<dbReference type="GO" id="GO:0003677">
    <property type="term" value="F:DNA binding"/>
    <property type="evidence" value="ECO:0007669"/>
    <property type="project" value="UniProtKB-KW"/>
</dbReference>
<dbReference type="EMBL" id="JAGKSP010000011">
    <property type="protein sequence ID" value="MBP3965591.1"/>
    <property type="molecule type" value="Genomic_DNA"/>
</dbReference>
<keyword evidence="4" id="KW-0804">Transcription</keyword>
<gene>
    <name evidence="6" type="ORF">I8J30_23020</name>
</gene>
<evidence type="ECO:0000313" key="7">
    <source>
        <dbReference type="Proteomes" id="UP000673394"/>
    </source>
</evidence>
<dbReference type="SUPFAM" id="SSF53822">
    <property type="entry name" value="Periplasmic binding protein-like I"/>
    <property type="match status" value="1"/>
</dbReference>
<keyword evidence="3 6" id="KW-0238">DNA-binding</keyword>
<dbReference type="InterPro" id="IPR046335">
    <property type="entry name" value="LacI/GalR-like_sensor"/>
</dbReference>
<dbReference type="Gene3D" id="3.40.50.2300">
    <property type="match status" value="2"/>
</dbReference>
<evidence type="ECO:0000256" key="1">
    <source>
        <dbReference type="ARBA" id="ARBA00022491"/>
    </source>
</evidence>
<dbReference type="RefSeq" id="WP_210662122.1">
    <property type="nucleotide sequence ID" value="NZ_JAGKSP010000011.1"/>
</dbReference>